<dbReference type="STRING" id="1122938.SAMN05660772_00546"/>
<reference evidence="3" key="1">
    <citation type="submission" date="2017-04" db="EMBL/GenBank/DDBJ databases">
        <authorList>
            <person name="Varghese N."/>
            <person name="Submissions S."/>
        </authorList>
    </citation>
    <scope>NUCLEOTIDE SEQUENCE [LARGE SCALE GENOMIC DNA]</scope>
    <source>
        <strain evidence="3">DSM 23072</strain>
    </source>
</reference>
<dbReference type="PROSITE" id="PS51372">
    <property type="entry name" value="PRD_2"/>
    <property type="match status" value="1"/>
</dbReference>
<feature type="domain" description="PRD" evidence="1">
    <location>
        <begin position="12"/>
        <end position="121"/>
    </location>
</feature>
<evidence type="ECO:0000259" key="1">
    <source>
        <dbReference type="PROSITE" id="PS51372"/>
    </source>
</evidence>
<dbReference type="Proteomes" id="UP000192408">
    <property type="component" value="Unassembled WGS sequence"/>
</dbReference>
<dbReference type="EMBL" id="FWWV01000002">
    <property type="protein sequence ID" value="SMB80127.1"/>
    <property type="molecule type" value="Genomic_DNA"/>
</dbReference>
<dbReference type="SUPFAM" id="SSF63520">
    <property type="entry name" value="PTS-regulatory domain, PRD"/>
    <property type="match status" value="1"/>
</dbReference>
<name>A0A1W1UGB4_9PAST</name>
<evidence type="ECO:0000313" key="2">
    <source>
        <dbReference type="EMBL" id="SMB80127.1"/>
    </source>
</evidence>
<accession>A0A1W1UGB4</accession>
<sequence>MNIKQKIGLLADAAVISANVRQAVFQVIEKLQQWQLDLQREQLQMLLTHLAMALQRAERQQQLDNGLEPALFQEVQQSANYHSLLARHRQLLALTGQTLNAAEQSFLIANLHALSLDQPHLLSIPDTEK</sequence>
<keyword evidence="3" id="KW-1185">Reference proteome</keyword>
<dbReference type="InterPro" id="IPR011608">
    <property type="entry name" value="PRD"/>
</dbReference>
<organism evidence="2 3">
    <name type="scientific">Pasteurella testudinis DSM 23072</name>
    <dbReference type="NCBI Taxonomy" id="1122938"/>
    <lineage>
        <taxon>Bacteria</taxon>
        <taxon>Pseudomonadati</taxon>
        <taxon>Pseudomonadota</taxon>
        <taxon>Gammaproteobacteria</taxon>
        <taxon>Pasteurellales</taxon>
        <taxon>Pasteurellaceae</taxon>
        <taxon>Pasteurella</taxon>
    </lineage>
</organism>
<dbReference type="AlphaFoldDB" id="A0A1W1UGB4"/>
<dbReference type="GO" id="GO:0006355">
    <property type="term" value="P:regulation of DNA-templated transcription"/>
    <property type="evidence" value="ECO:0007669"/>
    <property type="project" value="InterPro"/>
</dbReference>
<dbReference type="Gene3D" id="1.10.1790.10">
    <property type="entry name" value="PRD domain"/>
    <property type="match status" value="1"/>
</dbReference>
<dbReference type="InterPro" id="IPR036634">
    <property type="entry name" value="PRD_sf"/>
</dbReference>
<proteinExistence type="predicted"/>
<protein>
    <submittedName>
        <fullName evidence="2">PRD domain-containing protein</fullName>
    </submittedName>
</protein>
<dbReference type="RefSeq" id="WP_084255873.1">
    <property type="nucleotide sequence ID" value="NZ_FWWV01000002.1"/>
</dbReference>
<gene>
    <name evidence="2" type="ORF">SAMN05660772_00546</name>
</gene>
<evidence type="ECO:0000313" key="3">
    <source>
        <dbReference type="Proteomes" id="UP000192408"/>
    </source>
</evidence>